<organism evidence="4 5">
    <name type="scientific">Trichinella nelsoni</name>
    <dbReference type="NCBI Taxonomy" id="6336"/>
    <lineage>
        <taxon>Eukaryota</taxon>
        <taxon>Metazoa</taxon>
        <taxon>Ecdysozoa</taxon>
        <taxon>Nematoda</taxon>
        <taxon>Enoplea</taxon>
        <taxon>Dorylaimia</taxon>
        <taxon>Trichinellida</taxon>
        <taxon>Trichinellidae</taxon>
        <taxon>Trichinella</taxon>
    </lineage>
</organism>
<name>A0A0V0SNW5_9BILA</name>
<dbReference type="PANTHER" id="PTHR24250:SF50">
    <property type="entry name" value="PEPTIDASE S1 DOMAIN-CONTAINING PROTEIN"/>
    <property type="match status" value="1"/>
</dbReference>
<dbReference type="GO" id="GO:0006508">
    <property type="term" value="P:proteolysis"/>
    <property type="evidence" value="ECO:0007669"/>
    <property type="project" value="UniProtKB-KW"/>
</dbReference>
<keyword evidence="5" id="KW-1185">Reference proteome</keyword>
<dbReference type="STRING" id="6336.A0A0V0SNW5"/>
<evidence type="ECO:0000313" key="4">
    <source>
        <dbReference type="EMBL" id="KRX28315.1"/>
    </source>
</evidence>
<dbReference type="SUPFAM" id="SSF50494">
    <property type="entry name" value="Trypsin-like serine proteases"/>
    <property type="match status" value="1"/>
</dbReference>
<feature type="chain" id="PRO_5006869023" evidence="2">
    <location>
        <begin position="23"/>
        <end position="290"/>
    </location>
</feature>
<reference evidence="4 5" key="1">
    <citation type="submission" date="2015-01" db="EMBL/GenBank/DDBJ databases">
        <title>Evolution of Trichinella species and genotypes.</title>
        <authorList>
            <person name="Korhonen P.K."/>
            <person name="Edoardo P."/>
            <person name="Giuseppe L.R."/>
            <person name="Gasser R.B."/>
        </authorList>
    </citation>
    <scope>NUCLEOTIDE SEQUENCE [LARGE SCALE GENOMIC DNA]</scope>
    <source>
        <strain evidence="4">ISS37</strain>
    </source>
</reference>
<dbReference type="GO" id="GO:0004252">
    <property type="term" value="F:serine-type endopeptidase activity"/>
    <property type="evidence" value="ECO:0007669"/>
    <property type="project" value="InterPro"/>
</dbReference>
<feature type="signal peptide" evidence="2">
    <location>
        <begin position="1"/>
        <end position="22"/>
    </location>
</feature>
<dbReference type="SMART" id="SM00020">
    <property type="entry name" value="Tryp_SPc"/>
    <property type="match status" value="1"/>
</dbReference>
<dbReference type="OrthoDB" id="6380398at2759"/>
<dbReference type="AlphaFoldDB" id="A0A0V0SNW5"/>
<dbReference type="InterPro" id="IPR043504">
    <property type="entry name" value="Peptidase_S1_PA_chymotrypsin"/>
</dbReference>
<dbReference type="InterPro" id="IPR009003">
    <property type="entry name" value="Peptidase_S1_PA"/>
</dbReference>
<dbReference type="EMBL" id="JYDL01000001">
    <property type="protein sequence ID" value="KRX28315.1"/>
    <property type="molecule type" value="Genomic_DNA"/>
</dbReference>
<comment type="caution">
    <text evidence="4">The sequence shown here is derived from an EMBL/GenBank/DDBJ whole genome shotgun (WGS) entry which is preliminary data.</text>
</comment>
<dbReference type="InterPro" id="IPR001254">
    <property type="entry name" value="Trypsin_dom"/>
</dbReference>
<feature type="domain" description="Peptidase S1" evidence="3">
    <location>
        <begin position="42"/>
        <end position="287"/>
    </location>
</feature>
<keyword evidence="4" id="KW-0645">Protease</keyword>
<proteinExistence type="predicted"/>
<dbReference type="PROSITE" id="PS50240">
    <property type="entry name" value="TRYPSIN_DOM"/>
    <property type="match status" value="1"/>
</dbReference>
<dbReference type="PANTHER" id="PTHR24250">
    <property type="entry name" value="CHYMOTRYPSIN-RELATED"/>
    <property type="match status" value="1"/>
</dbReference>
<dbReference type="Pfam" id="PF00089">
    <property type="entry name" value="Trypsin"/>
    <property type="match status" value="1"/>
</dbReference>
<evidence type="ECO:0000259" key="3">
    <source>
        <dbReference type="PROSITE" id="PS50240"/>
    </source>
</evidence>
<keyword evidence="2" id="KW-0732">Signal</keyword>
<keyword evidence="4" id="KW-0812">Transmembrane</keyword>
<sequence>MECVLHLLKIKAILIIARVVISDKTTYLPCGIATVEMRSLFVSVGHPPKYTNAMAMPNSMPWNVMVESNRERCGGVLIRLSKYSNSSDLVLSSSQCFWKKEGVYDHTNATIVMGFFKYPPDDDAVTVRVKSVTATPFDNLKKDIALVTLESEILFTDKVRPICLPNFDAEIPVSEVLHLTGWKMGTEKPRVSYMMHLEVHIMPTSLCELLFPNYSSFDHICGEYVDRFMCNGTLLIDFGSPLIKKHGDMMSIIGMYNGELRPKGSNERMLYFSRISTSIDWIIRSYYPSR</sequence>
<keyword evidence="4" id="KW-0378">Hydrolase</keyword>
<evidence type="ECO:0000256" key="2">
    <source>
        <dbReference type="SAM" id="SignalP"/>
    </source>
</evidence>
<accession>A0A0V0SNW5</accession>
<gene>
    <name evidence="4" type="primary">TMPRSS4</name>
    <name evidence="4" type="ORF">T07_3814</name>
</gene>
<evidence type="ECO:0000313" key="5">
    <source>
        <dbReference type="Proteomes" id="UP000054630"/>
    </source>
</evidence>
<dbReference type="Proteomes" id="UP000054630">
    <property type="component" value="Unassembled WGS sequence"/>
</dbReference>
<keyword evidence="1" id="KW-1015">Disulfide bond</keyword>
<protein>
    <submittedName>
        <fullName evidence="4">Transmembrane protease serine 4</fullName>
    </submittedName>
</protein>
<keyword evidence="4" id="KW-0472">Membrane</keyword>
<evidence type="ECO:0000256" key="1">
    <source>
        <dbReference type="ARBA" id="ARBA00023157"/>
    </source>
</evidence>
<dbReference type="Gene3D" id="2.40.10.10">
    <property type="entry name" value="Trypsin-like serine proteases"/>
    <property type="match status" value="1"/>
</dbReference>